<comment type="caution">
    <text evidence="9">The sequence shown here is derived from an EMBL/GenBank/DDBJ whole genome shotgun (WGS) entry which is preliminary data.</text>
</comment>
<organism evidence="9 10">
    <name type="scientific">Dactylosporangium matsuzakiense</name>
    <dbReference type="NCBI Taxonomy" id="53360"/>
    <lineage>
        <taxon>Bacteria</taxon>
        <taxon>Bacillati</taxon>
        <taxon>Actinomycetota</taxon>
        <taxon>Actinomycetes</taxon>
        <taxon>Micromonosporales</taxon>
        <taxon>Micromonosporaceae</taxon>
        <taxon>Dactylosporangium</taxon>
    </lineage>
</organism>
<feature type="transmembrane region" description="Helical" evidence="7">
    <location>
        <begin position="110"/>
        <end position="130"/>
    </location>
</feature>
<feature type="transmembrane region" description="Helical" evidence="7">
    <location>
        <begin position="415"/>
        <end position="437"/>
    </location>
</feature>
<dbReference type="InterPro" id="IPR036259">
    <property type="entry name" value="MFS_trans_sf"/>
</dbReference>
<keyword evidence="4 7" id="KW-0812">Transmembrane</keyword>
<keyword evidence="2" id="KW-0813">Transport</keyword>
<reference evidence="9" key="1">
    <citation type="journal article" date="2014" name="Int. J. Syst. Evol. Microbiol.">
        <title>Complete genome sequence of Corynebacterium casei LMG S-19264T (=DSM 44701T), isolated from a smear-ripened cheese.</title>
        <authorList>
            <consortium name="US DOE Joint Genome Institute (JGI-PGF)"/>
            <person name="Walter F."/>
            <person name="Albersmeier A."/>
            <person name="Kalinowski J."/>
            <person name="Ruckert C."/>
        </authorList>
    </citation>
    <scope>NUCLEOTIDE SEQUENCE</scope>
    <source>
        <strain evidence="9">VKM Ac-1321</strain>
    </source>
</reference>
<dbReference type="PRINTS" id="PR01036">
    <property type="entry name" value="TCRTETB"/>
</dbReference>
<reference evidence="9" key="2">
    <citation type="submission" date="2023-01" db="EMBL/GenBank/DDBJ databases">
        <authorList>
            <person name="Sun Q."/>
            <person name="Evtushenko L."/>
        </authorList>
    </citation>
    <scope>NUCLEOTIDE SEQUENCE</scope>
    <source>
        <strain evidence="9">VKM Ac-1321</strain>
    </source>
</reference>
<dbReference type="Proteomes" id="UP001143480">
    <property type="component" value="Unassembled WGS sequence"/>
</dbReference>
<feature type="transmembrane region" description="Helical" evidence="7">
    <location>
        <begin position="257"/>
        <end position="277"/>
    </location>
</feature>
<feature type="transmembrane region" description="Helical" evidence="7">
    <location>
        <begin position="137"/>
        <end position="157"/>
    </location>
</feature>
<feature type="transmembrane region" description="Helical" evidence="7">
    <location>
        <begin position="223"/>
        <end position="245"/>
    </location>
</feature>
<dbReference type="PROSITE" id="PS00216">
    <property type="entry name" value="SUGAR_TRANSPORT_1"/>
    <property type="match status" value="1"/>
</dbReference>
<dbReference type="CDD" id="cd17321">
    <property type="entry name" value="MFS_MMR_MDR_like"/>
    <property type="match status" value="1"/>
</dbReference>
<name>A0A9W6KJ68_9ACTN</name>
<evidence type="ECO:0000256" key="3">
    <source>
        <dbReference type="ARBA" id="ARBA00022475"/>
    </source>
</evidence>
<evidence type="ECO:0000259" key="8">
    <source>
        <dbReference type="PROSITE" id="PS50850"/>
    </source>
</evidence>
<dbReference type="InterPro" id="IPR020846">
    <property type="entry name" value="MFS_dom"/>
</dbReference>
<feature type="transmembrane region" description="Helical" evidence="7">
    <location>
        <begin position="458"/>
        <end position="479"/>
    </location>
</feature>
<dbReference type="NCBIfam" id="TIGR00711">
    <property type="entry name" value="efflux_EmrB"/>
    <property type="match status" value="1"/>
</dbReference>
<dbReference type="SUPFAM" id="SSF103473">
    <property type="entry name" value="MFS general substrate transporter"/>
    <property type="match status" value="1"/>
</dbReference>
<feature type="transmembrane region" description="Helical" evidence="7">
    <location>
        <begin position="197"/>
        <end position="217"/>
    </location>
</feature>
<evidence type="ECO:0000256" key="7">
    <source>
        <dbReference type="SAM" id="Phobius"/>
    </source>
</evidence>
<evidence type="ECO:0000256" key="6">
    <source>
        <dbReference type="ARBA" id="ARBA00023136"/>
    </source>
</evidence>
<dbReference type="InterPro" id="IPR011701">
    <property type="entry name" value="MFS"/>
</dbReference>
<dbReference type="InterPro" id="IPR004638">
    <property type="entry name" value="EmrB-like"/>
</dbReference>
<protein>
    <submittedName>
        <fullName evidence="9">MFS transporter</fullName>
    </submittedName>
</protein>
<dbReference type="GO" id="GO:0005886">
    <property type="term" value="C:plasma membrane"/>
    <property type="evidence" value="ECO:0007669"/>
    <property type="project" value="UniProtKB-SubCell"/>
</dbReference>
<dbReference type="EMBL" id="BSFP01000024">
    <property type="protein sequence ID" value="GLL02498.1"/>
    <property type="molecule type" value="Genomic_DNA"/>
</dbReference>
<feature type="transmembrane region" description="Helical" evidence="7">
    <location>
        <begin position="67"/>
        <end position="90"/>
    </location>
</feature>
<accession>A0A9W6KJ68</accession>
<dbReference type="PANTHER" id="PTHR42718:SF42">
    <property type="entry name" value="EXPORT PROTEIN"/>
    <property type="match status" value="1"/>
</dbReference>
<dbReference type="Gene3D" id="1.20.1720.10">
    <property type="entry name" value="Multidrug resistance protein D"/>
    <property type="match status" value="1"/>
</dbReference>
<proteinExistence type="predicted"/>
<evidence type="ECO:0000256" key="1">
    <source>
        <dbReference type="ARBA" id="ARBA00004651"/>
    </source>
</evidence>
<evidence type="ECO:0000313" key="10">
    <source>
        <dbReference type="Proteomes" id="UP001143480"/>
    </source>
</evidence>
<sequence length="583" mass="60569">MTGRTFEYETVPYRRGGVYVDTEQFRIVIAFRRGPLSADRVAARGISIVSATTQAPAPANTGHPRRWAILGVLVISLLVVVLDNTVLNVAMRTIADPQKGLGASQSQLEWAINSYTLVFAGLLFTAGILADRLGRRITLTVGLALFGIASLVSAYAGSADQLIWARALMGLGAAAVMPSTLSIIANVFDPKERGRAIGVWAGAVGLGVAIGPIVGGLLLEHFWWGSVFLINVPIVVVGLVLVNTLIPESRDPKPGRIDYVGVLLSIIGLTLLTYGVIEGGDHGFGHVESWGTLAASVLVLTAFALYERRIAFPSLDVKLFANRQFSTSTAMIGLVFFAAMGIMFISAFYLQLVRDYGPLASGALFVPFAVAQMIFAPRSAAMVKRFGPKAVGTTGLLLVAVGLSAWMFIQADTPIWIVGALFFLMGVGMANVMPPATESIMSALPREKAGVGSAVSNTIRQVGGALGVAALGAVISSVYRSHVESATTGLPAAARDAANESISGAYGVAAHAGPAGPALIQHANDAFITAMHFAAIGSAVFALLGALVAVLGLPGKRPAGAPAPTNAEGLAEEQGVELVAVGE</sequence>
<dbReference type="Gene3D" id="1.20.1250.20">
    <property type="entry name" value="MFS general substrate transporter like domains"/>
    <property type="match status" value="1"/>
</dbReference>
<evidence type="ECO:0000256" key="4">
    <source>
        <dbReference type="ARBA" id="ARBA00022692"/>
    </source>
</evidence>
<comment type="subcellular location">
    <subcellularLocation>
        <location evidence="1">Cell membrane</location>
        <topology evidence="1">Multi-pass membrane protein</topology>
    </subcellularLocation>
</comment>
<feature type="transmembrane region" description="Helical" evidence="7">
    <location>
        <begin position="388"/>
        <end position="409"/>
    </location>
</feature>
<keyword evidence="6 7" id="KW-0472">Membrane</keyword>
<evidence type="ECO:0000313" key="9">
    <source>
        <dbReference type="EMBL" id="GLL02498.1"/>
    </source>
</evidence>
<evidence type="ECO:0000256" key="5">
    <source>
        <dbReference type="ARBA" id="ARBA00022989"/>
    </source>
</evidence>
<feature type="transmembrane region" description="Helical" evidence="7">
    <location>
        <begin position="526"/>
        <end position="553"/>
    </location>
</feature>
<keyword evidence="5 7" id="KW-1133">Transmembrane helix</keyword>
<dbReference type="InterPro" id="IPR005829">
    <property type="entry name" value="Sugar_transporter_CS"/>
</dbReference>
<gene>
    <name evidence="9" type="ORF">GCM10017581_042400</name>
</gene>
<feature type="transmembrane region" description="Helical" evidence="7">
    <location>
        <begin position="163"/>
        <end position="185"/>
    </location>
</feature>
<keyword evidence="3" id="KW-1003">Cell membrane</keyword>
<dbReference type="AlphaFoldDB" id="A0A9W6KJ68"/>
<feature type="transmembrane region" description="Helical" evidence="7">
    <location>
        <begin position="356"/>
        <end position="376"/>
    </location>
</feature>
<keyword evidence="10" id="KW-1185">Reference proteome</keyword>
<dbReference type="PANTHER" id="PTHR42718">
    <property type="entry name" value="MAJOR FACILITATOR SUPERFAMILY MULTIDRUG TRANSPORTER MFSC"/>
    <property type="match status" value="1"/>
</dbReference>
<evidence type="ECO:0000256" key="2">
    <source>
        <dbReference type="ARBA" id="ARBA00022448"/>
    </source>
</evidence>
<feature type="transmembrane region" description="Helical" evidence="7">
    <location>
        <begin position="327"/>
        <end position="350"/>
    </location>
</feature>
<dbReference type="Pfam" id="PF07690">
    <property type="entry name" value="MFS_1"/>
    <property type="match status" value="1"/>
</dbReference>
<dbReference type="GO" id="GO:0022857">
    <property type="term" value="F:transmembrane transporter activity"/>
    <property type="evidence" value="ECO:0007669"/>
    <property type="project" value="InterPro"/>
</dbReference>
<dbReference type="PROSITE" id="PS50850">
    <property type="entry name" value="MFS"/>
    <property type="match status" value="1"/>
</dbReference>
<feature type="domain" description="Major facilitator superfamily (MFS) profile" evidence="8">
    <location>
        <begin position="69"/>
        <end position="557"/>
    </location>
</feature>